<name>A0A835C0M2_9POAL</name>
<dbReference type="Pfam" id="PF01095">
    <property type="entry name" value="Pectinesterase"/>
    <property type="match status" value="1"/>
</dbReference>
<evidence type="ECO:0000313" key="8">
    <source>
        <dbReference type="Proteomes" id="UP000636709"/>
    </source>
</evidence>
<dbReference type="Gene3D" id="2.160.20.10">
    <property type="entry name" value="Single-stranded right-handed beta-helix, Pectin lyase-like"/>
    <property type="match status" value="1"/>
</dbReference>
<dbReference type="UniPathway" id="UPA00545">
    <property type="reaction ID" value="UER00823"/>
</dbReference>
<evidence type="ECO:0000313" key="7">
    <source>
        <dbReference type="EMBL" id="KAF8718240.1"/>
    </source>
</evidence>
<dbReference type="SUPFAM" id="SSF51126">
    <property type="entry name" value="Pectin lyase-like"/>
    <property type="match status" value="1"/>
</dbReference>
<dbReference type="EMBL" id="JACEFO010001712">
    <property type="protein sequence ID" value="KAF8718240.1"/>
    <property type="molecule type" value="Genomic_DNA"/>
</dbReference>
<comment type="similarity">
    <text evidence="2">Belongs to the pectinesterase family.</text>
</comment>
<sequence>MGDRRVLVVAAPEFAAFGCDGVGSFASVQDAVDAVPLNNQVRTIIRIAPGVHRHRVHIPKTKSFITLCGSPIKDTVICWDSAATRIKHTQSSEVTGTGTFSDATVIVEGDDFIAEDVIFQNSAPQVSGKATAVCVTADRCAFYNCRFLGWQETLHLHSGKQFLKNCYIEGQYDFIFGDSTALLEHCHIHCKSTGYITAHGRKSSSESTGFVFFKCVITGNGEAAYMYLGRPWEAFGRVVFAETFMGHCINPAGWHNWDKPENEQTACFYEYRCSGPGSSMSERVAWCKELVGDEAIPFLMKTFIDPDLENPWLLHRLGTKHPISTVSL</sequence>
<gene>
    <name evidence="7" type="ORF">HU200_025734</name>
</gene>
<evidence type="ECO:0000256" key="3">
    <source>
        <dbReference type="ARBA" id="ARBA00013229"/>
    </source>
</evidence>
<dbReference type="Proteomes" id="UP000636709">
    <property type="component" value="Unassembled WGS sequence"/>
</dbReference>
<proteinExistence type="inferred from homology"/>
<keyword evidence="4" id="KW-0378">Hydrolase</keyword>
<protein>
    <recommendedName>
        <fullName evidence="3">pectinesterase</fullName>
        <ecNumber evidence="3">3.1.1.11</ecNumber>
    </recommendedName>
</protein>
<keyword evidence="8" id="KW-1185">Reference proteome</keyword>
<dbReference type="PANTHER" id="PTHR31321">
    <property type="entry name" value="ACYL-COA THIOESTER HYDROLASE YBHC-RELATED"/>
    <property type="match status" value="1"/>
</dbReference>
<evidence type="ECO:0000256" key="5">
    <source>
        <dbReference type="ARBA" id="ARBA00023085"/>
    </source>
</evidence>
<dbReference type="GO" id="GO:0045490">
    <property type="term" value="P:pectin catabolic process"/>
    <property type="evidence" value="ECO:0007669"/>
    <property type="project" value="UniProtKB-UniPathway"/>
</dbReference>
<comment type="pathway">
    <text evidence="1">Glycan metabolism; pectin degradation; 2-dehydro-3-deoxy-D-gluconate from pectin: step 1/5.</text>
</comment>
<evidence type="ECO:0000256" key="2">
    <source>
        <dbReference type="ARBA" id="ARBA00008891"/>
    </source>
</evidence>
<evidence type="ECO:0000256" key="4">
    <source>
        <dbReference type="ARBA" id="ARBA00022801"/>
    </source>
</evidence>
<accession>A0A835C0M2</accession>
<dbReference type="OrthoDB" id="2019149at2759"/>
<evidence type="ECO:0000259" key="6">
    <source>
        <dbReference type="Pfam" id="PF01095"/>
    </source>
</evidence>
<comment type="caution">
    <text evidence="7">The sequence shown here is derived from an EMBL/GenBank/DDBJ whole genome shotgun (WGS) entry which is preliminary data.</text>
</comment>
<dbReference type="InterPro" id="IPR000070">
    <property type="entry name" value="Pectinesterase_cat"/>
</dbReference>
<dbReference type="EC" id="3.1.1.11" evidence="3"/>
<dbReference type="PANTHER" id="PTHR31321:SF74">
    <property type="entry name" value="PECTINESTERASE CATALYTIC DOMAIN-CONTAINING PROTEIN"/>
    <property type="match status" value="1"/>
</dbReference>
<dbReference type="GO" id="GO:0042545">
    <property type="term" value="P:cell wall modification"/>
    <property type="evidence" value="ECO:0007669"/>
    <property type="project" value="InterPro"/>
</dbReference>
<evidence type="ECO:0000256" key="1">
    <source>
        <dbReference type="ARBA" id="ARBA00005184"/>
    </source>
</evidence>
<dbReference type="AlphaFoldDB" id="A0A835C0M2"/>
<reference evidence="7" key="1">
    <citation type="submission" date="2020-07" db="EMBL/GenBank/DDBJ databases">
        <title>Genome sequence and genetic diversity analysis of an under-domesticated orphan crop, white fonio (Digitaria exilis).</title>
        <authorList>
            <person name="Bennetzen J.L."/>
            <person name="Chen S."/>
            <person name="Ma X."/>
            <person name="Wang X."/>
            <person name="Yssel A.E.J."/>
            <person name="Chaluvadi S.R."/>
            <person name="Johnson M."/>
            <person name="Gangashetty P."/>
            <person name="Hamidou F."/>
            <person name="Sanogo M.D."/>
            <person name="Zwaenepoel A."/>
            <person name="Wallace J."/>
            <person name="Van De Peer Y."/>
            <person name="Van Deynze A."/>
        </authorList>
    </citation>
    <scope>NUCLEOTIDE SEQUENCE</scope>
    <source>
        <tissue evidence="7">Leaves</tissue>
    </source>
</reference>
<organism evidence="7 8">
    <name type="scientific">Digitaria exilis</name>
    <dbReference type="NCBI Taxonomy" id="1010633"/>
    <lineage>
        <taxon>Eukaryota</taxon>
        <taxon>Viridiplantae</taxon>
        <taxon>Streptophyta</taxon>
        <taxon>Embryophyta</taxon>
        <taxon>Tracheophyta</taxon>
        <taxon>Spermatophyta</taxon>
        <taxon>Magnoliopsida</taxon>
        <taxon>Liliopsida</taxon>
        <taxon>Poales</taxon>
        <taxon>Poaceae</taxon>
        <taxon>PACMAD clade</taxon>
        <taxon>Panicoideae</taxon>
        <taxon>Panicodae</taxon>
        <taxon>Paniceae</taxon>
        <taxon>Anthephorinae</taxon>
        <taxon>Digitaria</taxon>
    </lineage>
</organism>
<dbReference type="GO" id="GO:0030599">
    <property type="term" value="F:pectinesterase activity"/>
    <property type="evidence" value="ECO:0007669"/>
    <property type="project" value="UniProtKB-EC"/>
</dbReference>
<dbReference type="InterPro" id="IPR012334">
    <property type="entry name" value="Pectin_lyas_fold"/>
</dbReference>
<feature type="domain" description="Pectinesterase catalytic" evidence="6">
    <location>
        <begin position="19"/>
        <end position="305"/>
    </location>
</feature>
<keyword evidence="5" id="KW-0063">Aspartyl esterase</keyword>
<dbReference type="InterPro" id="IPR011050">
    <property type="entry name" value="Pectin_lyase_fold/virulence"/>
</dbReference>